<dbReference type="Pfam" id="PF00082">
    <property type="entry name" value="Peptidase_S8"/>
    <property type="match status" value="1"/>
</dbReference>
<name>A0ABQ7GSX4_DUNSA</name>
<evidence type="ECO:0000256" key="3">
    <source>
        <dbReference type="ARBA" id="ARBA00022801"/>
    </source>
</evidence>
<evidence type="ECO:0000259" key="6">
    <source>
        <dbReference type="Pfam" id="PF00082"/>
    </source>
</evidence>
<evidence type="ECO:0000313" key="7">
    <source>
        <dbReference type="EMBL" id="KAF5837681.1"/>
    </source>
</evidence>
<dbReference type="InterPro" id="IPR000209">
    <property type="entry name" value="Peptidase_S8/S53_dom"/>
</dbReference>
<gene>
    <name evidence="7" type="ORF">DUNSADRAFT_4046</name>
</gene>
<keyword evidence="8" id="KW-1185">Reference proteome</keyword>
<accession>A0ABQ7GSX4</accession>
<reference evidence="7" key="1">
    <citation type="submission" date="2017-08" db="EMBL/GenBank/DDBJ databases">
        <authorList>
            <person name="Polle J.E."/>
            <person name="Barry K."/>
            <person name="Cushman J."/>
            <person name="Schmutz J."/>
            <person name="Tran D."/>
            <person name="Hathwaick L.T."/>
            <person name="Yim W.C."/>
            <person name="Jenkins J."/>
            <person name="Mckie-Krisberg Z.M."/>
            <person name="Prochnik S."/>
            <person name="Lindquist E."/>
            <person name="Dockter R.B."/>
            <person name="Adam C."/>
            <person name="Molina H."/>
            <person name="Bunkerborg J."/>
            <person name="Jin E."/>
            <person name="Buchheim M."/>
            <person name="Magnuson J."/>
        </authorList>
    </citation>
    <scope>NUCLEOTIDE SEQUENCE</scope>
    <source>
        <strain evidence="7">CCAP 19/18</strain>
    </source>
</reference>
<dbReference type="SUPFAM" id="SSF52743">
    <property type="entry name" value="Subtilisin-like"/>
    <property type="match status" value="1"/>
</dbReference>
<dbReference type="Gene3D" id="3.40.50.200">
    <property type="entry name" value="Peptidase S8/S53 domain"/>
    <property type="match status" value="2"/>
</dbReference>
<keyword evidence="4" id="KW-0720">Serine protease</keyword>
<dbReference type="InterPro" id="IPR036852">
    <property type="entry name" value="Peptidase_S8/S53_dom_sf"/>
</dbReference>
<keyword evidence="2" id="KW-0645">Protease</keyword>
<evidence type="ECO:0000256" key="4">
    <source>
        <dbReference type="ARBA" id="ARBA00022825"/>
    </source>
</evidence>
<dbReference type="PANTHER" id="PTHR43806">
    <property type="entry name" value="PEPTIDASE S8"/>
    <property type="match status" value="1"/>
</dbReference>
<dbReference type="InterPro" id="IPR050131">
    <property type="entry name" value="Peptidase_S8_subtilisin-like"/>
</dbReference>
<comment type="caution">
    <text evidence="7">The sequence shown here is derived from an EMBL/GenBank/DDBJ whole genome shotgun (WGS) entry which is preliminary data.</text>
</comment>
<protein>
    <submittedName>
        <fullName evidence="7">Peptidase S8/S53 domain-containing protein</fullName>
    </submittedName>
</protein>
<dbReference type="EMBL" id="MU069607">
    <property type="protein sequence ID" value="KAF5837681.1"/>
    <property type="molecule type" value="Genomic_DNA"/>
</dbReference>
<comment type="similarity">
    <text evidence="1 5">Belongs to the peptidase S8 family.</text>
</comment>
<comment type="caution">
    <text evidence="5">Lacks conserved residue(s) required for the propagation of feature annotation.</text>
</comment>
<sequence length="141" mass="14757">MITLQGLEWVAENARYPAVVHISIGGPENDDVNEAVERLTEDFGIPVVVSAGNQARGPCVDILAPGAHIISAVSSSTTASTTKSGTGTAAPFVSGAVALYLSNHLGASVKEITQKLLQSATQVDTLRNRWSPDFGRLQLAD</sequence>
<evidence type="ECO:0000256" key="2">
    <source>
        <dbReference type="ARBA" id="ARBA00022670"/>
    </source>
</evidence>
<feature type="domain" description="Peptidase S8/S53" evidence="6">
    <location>
        <begin position="56"/>
        <end position="126"/>
    </location>
</feature>
<dbReference type="PANTHER" id="PTHR43806:SF11">
    <property type="entry name" value="CEREVISIN-RELATED"/>
    <property type="match status" value="1"/>
</dbReference>
<organism evidence="7 8">
    <name type="scientific">Dunaliella salina</name>
    <name type="common">Green alga</name>
    <name type="synonym">Protococcus salinus</name>
    <dbReference type="NCBI Taxonomy" id="3046"/>
    <lineage>
        <taxon>Eukaryota</taxon>
        <taxon>Viridiplantae</taxon>
        <taxon>Chlorophyta</taxon>
        <taxon>core chlorophytes</taxon>
        <taxon>Chlorophyceae</taxon>
        <taxon>CS clade</taxon>
        <taxon>Chlamydomonadales</taxon>
        <taxon>Dunaliellaceae</taxon>
        <taxon>Dunaliella</taxon>
    </lineage>
</organism>
<evidence type="ECO:0000256" key="5">
    <source>
        <dbReference type="PROSITE-ProRule" id="PRU01240"/>
    </source>
</evidence>
<evidence type="ECO:0000256" key="1">
    <source>
        <dbReference type="ARBA" id="ARBA00011073"/>
    </source>
</evidence>
<evidence type="ECO:0000313" key="8">
    <source>
        <dbReference type="Proteomes" id="UP000815325"/>
    </source>
</evidence>
<dbReference type="Proteomes" id="UP000815325">
    <property type="component" value="Unassembled WGS sequence"/>
</dbReference>
<keyword evidence="3" id="KW-0378">Hydrolase</keyword>
<dbReference type="PROSITE" id="PS51892">
    <property type="entry name" value="SUBTILASE"/>
    <property type="match status" value="1"/>
</dbReference>
<proteinExistence type="inferred from homology"/>